<accession>A0A926D7R2</accession>
<keyword evidence="2" id="KW-1185">Reference proteome</keyword>
<name>A0A926D7R2_9FIRM</name>
<reference evidence="1" key="1">
    <citation type="submission" date="2020-08" db="EMBL/GenBank/DDBJ databases">
        <title>Genome public.</title>
        <authorList>
            <person name="Liu C."/>
            <person name="Sun Q."/>
        </authorList>
    </citation>
    <scope>NUCLEOTIDE SEQUENCE</scope>
    <source>
        <strain evidence="1">NSJ-40</strain>
    </source>
</reference>
<sequence>MELFGNRQAVIEGCSGILEYESELVRVRAGKTILRIKGRGLHIKCMDSASLVVEGVLLSVEYT</sequence>
<evidence type="ECO:0000313" key="1">
    <source>
        <dbReference type="EMBL" id="MBC8532887.1"/>
    </source>
</evidence>
<dbReference type="Gene3D" id="2.60.40.2000">
    <property type="match status" value="1"/>
</dbReference>
<evidence type="ECO:0000313" key="2">
    <source>
        <dbReference type="Proteomes" id="UP000651482"/>
    </source>
</evidence>
<gene>
    <name evidence="1" type="ORF">IAG03_02485</name>
</gene>
<dbReference type="Pfam" id="PF07873">
    <property type="entry name" value="YabP"/>
    <property type="match status" value="1"/>
</dbReference>
<comment type="caution">
    <text evidence="1">The sequence shown here is derived from an EMBL/GenBank/DDBJ whole genome shotgun (WGS) entry which is preliminary data.</text>
</comment>
<dbReference type="EMBL" id="JACRSN010000003">
    <property type="protein sequence ID" value="MBC8532887.1"/>
    <property type="molecule type" value="Genomic_DNA"/>
</dbReference>
<organism evidence="1 2">
    <name type="scientific">Yeguia hominis</name>
    <dbReference type="NCBI Taxonomy" id="2763662"/>
    <lineage>
        <taxon>Bacteria</taxon>
        <taxon>Bacillati</taxon>
        <taxon>Bacillota</taxon>
        <taxon>Clostridia</taxon>
        <taxon>Eubacteriales</taxon>
        <taxon>Yeguiaceae</taxon>
        <taxon>Yeguia</taxon>
    </lineage>
</organism>
<dbReference type="InterPro" id="IPR022476">
    <property type="entry name" value="Spore_YabP/YqfC"/>
</dbReference>
<dbReference type="InterPro" id="IPR038705">
    <property type="entry name" value="YabP_sf"/>
</dbReference>
<dbReference type="AlphaFoldDB" id="A0A926D7R2"/>
<dbReference type="Proteomes" id="UP000651482">
    <property type="component" value="Unassembled WGS sequence"/>
</dbReference>
<protein>
    <submittedName>
        <fullName evidence="1">YabP/YqfC family sporulation protein</fullName>
    </submittedName>
</protein>
<proteinExistence type="predicted"/>